<name>A0A8S1HG74_9PELO</name>
<evidence type="ECO:0000313" key="4">
    <source>
        <dbReference type="Proteomes" id="UP000835052"/>
    </source>
</evidence>
<dbReference type="Gene3D" id="3.40.800.20">
    <property type="entry name" value="Histone deacetylase domain"/>
    <property type="match status" value="1"/>
</dbReference>
<reference evidence="3" key="1">
    <citation type="submission" date="2020-10" db="EMBL/GenBank/DDBJ databases">
        <authorList>
            <person name="Kikuchi T."/>
        </authorList>
    </citation>
    <scope>NUCLEOTIDE SEQUENCE</scope>
    <source>
        <strain evidence="3">NKZ352</strain>
    </source>
</reference>
<evidence type="ECO:0000313" key="3">
    <source>
        <dbReference type="EMBL" id="CAD6195573.1"/>
    </source>
</evidence>
<dbReference type="SUPFAM" id="SSF52768">
    <property type="entry name" value="Arginase/deacetylase"/>
    <property type="match status" value="1"/>
</dbReference>
<gene>
    <name evidence="3" type="ORF">CAUJ_LOCUS11492</name>
</gene>
<dbReference type="PANTHER" id="PTHR10625:SF1">
    <property type="entry name" value="HISTONE DEACETYLASE DOMAIN-CONTAINING PROTEIN"/>
    <property type="match status" value="1"/>
</dbReference>
<comment type="catalytic activity">
    <reaction evidence="1">
        <text>N(6)-acetyl-L-lysyl-[histone] + H2O = L-lysyl-[histone] + acetate</text>
        <dbReference type="Rhea" id="RHEA:58196"/>
        <dbReference type="Rhea" id="RHEA-COMP:9845"/>
        <dbReference type="Rhea" id="RHEA-COMP:11338"/>
        <dbReference type="ChEBI" id="CHEBI:15377"/>
        <dbReference type="ChEBI" id="CHEBI:29969"/>
        <dbReference type="ChEBI" id="CHEBI:30089"/>
        <dbReference type="ChEBI" id="CHEBI:61930"/>
        <dbReference type="EC" id="3.5.1.98"/>
    </reaction>
</comment>
<feature type="domain" description="Histone deacetylase" evidence="2">
    <location>
        <begin position="25"/>
        <end position="314"/>
    </location>
</feature>
<dbReference type="InterPro" id="IPR023801">
    <property type="entry name" value="His_deacetylse_dom"/>
</dbReference>
<protein>
    <recommendedName>
        <fullName evidence="2">Histone deacetylase domain-containing protein</fullName>
    </recommendedName>
</protein>
<dbReference type="InterPro" id="IPR037138">
    <property type="entry name" value="His_deacetylse_dom_sf"/>
</dbReference>
<sequence>MPSFGFVYDERMLEHECGYDPTMAERPERMRLIYERLQNDGLLNDAIKVEAREATDEELLLNHSEELLEQVRALATDEQCEEFCRNKEILWMSPKSDMAARVAAGGCIELVKACLENRVYNGFAIVRPPGHHSYGKVSQGYCVFNNVAIAAKIAVERFGIKRVAVVDFDYHPGNGTYYSLKDDPRFHFTSFHAYHHGAFWPFQREFDYATGPNQLFVPLNASMNTEGDFVSVFHHLVIPVLRQFEPELILISAGFDAGYYDIMLEMGQAVKAHGFAHMSRLLSDICPGRTIAVLEGGYFPANYVEGAAMMVRALKRMSIPELALPERLSGALCSTVWNLLQHHSKEYPHLRETLEKLQQQQATLGLPAFVYGQELFFGEKMRRLYDEVKKANIARTQEWFPILSEEQILNSNSKIKKYIKDYVFTTDHDIPNEEILMKQLVWDERAQCDSFLKSAPFCLLLVNEFNDFVEGRIDHMMICDRRLYKLAKAKGSCEDIRRIDFSI</sequence>
<dbReference type="GO" id="GO:0141221">
    <property type="term" value="F:histone deacetylase activity, hydrolytic mechanism"/>
    <property type="evidence" value="ECO:0007669"/>
    <property type="project" value="UniProtKB-EC"/>
</dbReference>
<dbReference type="GO" id="GO:0040029">
    <property type="term" value="P:epigenetic regulation of gene expression"/>
    <property type="evidence" value="ECO:0007669"/>
    <property type="project" value="TreeGrafter"/>
</dbReference>
<dbReference type="InterPro" id="IPR023696">
    <property type="entry name" value="Ureohydrolase_dom_sf"/>
</dbReference>
<accession>A0A8S1HG74</accession>
<organism evidence="3 4">
    <name type="scientific">Caenorhabditis auriculariae</name>
    <dbReference type="NCBI Taxonomy" id="2777116"/>
    <lineage>
        <taxon>Eukaryota</taxon>
        <taxon>Metazoa</taxon>
        <taxon>Ecdysozoa</taxon>
        <taxon>Nematoda</taxon>
        <taxon>Chromadorea</taxon>
        <taxon>Rhabditida</taxon>
        <taxon>Rhabditina</taxon>
        <taxon>Rhabditomorpha</taxon>
        <taxon>Rhabditoidea</taxon>
        <taxon>Rhabditidae</taxon>
        <taxon>Peloderinae</taxon>
        <taxon>Caenorhabditis</taxon>
    </lineage>
</organism>
<comment type="caution">
    <text evidence="3">The sequence shown here is derived from an EMBL/GenBank/DDBJ whole genome shotgun (WGS) entry which is preliminary data.</text>
</comment>
<dbReference type="EMBL" id="CAJGYM010000057">
    <property type="protein sequence ID" value="CAD6195573.1"/>
    <property type="molecule type" value="Genomic_DNA"/>
</dbReference>
<dbReference type="PRINTS" id="PR01270">
    <property type="entry name" value="HDASUPER"/>
</dbReference>
<proteinExistence type="predicted"/>
<dbReference type="Pfam" id="PF00850">
    <property type="entry name" value="Hist_deacetyl"/>
    <property type="match status" value="1"/>
</dbReference>
<dbReference type="PANTHER" id="PTHR10625">
    <property type="entry name" value="HISTONE DEACETYLASE HDAC1-RELATED"/>
    <property type="match status" value="1"/>
</dbReference>
<dbReference type="InterPro" id="IPR000286">
    <property type="entry name" value="HDACs"/>
</dbReference>
<dbReference type="Proteomes" id="UP000835052">
    <property type="component" value="Unassembled WGS sequence"/>
</dbReference>
<dbReference type="GO" id="GO:0000118">
    <property type="term" value="C:histone deacetylase complex"/>
    <property type="evidence" value="ECO:0007669"/>
    <property type="project" value="TreeGrafter"/>
</dbReference>
<dbReference type="OrthoDB" id="424012at2759"/>
<evidence type="ECO:0000256" key="1">
    <source>
        <dbReference type="ARBA" id="ARBA00048287"/>
    </source>
</evidence>
<evidence type="ECO:0000259" key="2">
    <source>
        <dbReference type="Pfam" id="PF00850"/>
    </source>
</evidence>
<dbReference type="AlphaFoldDB" id="A0A8S1HG74"/>
<keyword evidence="4" id="KW-1185">Reference proteome</keyword>